<evidence type="ECO:0000313" key="3">
    <source>
        <dbReference type="EMBL" id="EPS27719.1"/>
    </source>
</evidence>
<evidence type="ECO:0000256" key="1">
    <source>
        <dbReference type="SAM" id="MobiDB-lite"/>
    </source>
</evidence>
<evidence type="ECO:0000313" key="4">
    <source>
        <dbReference type="Proteomes" id="UP000019376"/>
    </source>
</evidence>
<dbReference type="Proteomes" id="UP000019376">
    <property type="component" value="Unassembled WGS sequence"/>
</dbReference>
<reference evidence="3 4" key="1">
    <citation type="journal article" date="2013" name="PLoS ONE">
        <title>Genomic and secretomic analyses reveal unique features of the lignocellulolytic enzyme system of Penicillium decumbens.</title>
        <authorList>
            <person name="Liu G."/>
            <person name="Zhang L."/>
            <person name="Wei X."/>
            <person name="Zou G."/>
            <person name="Qin Y."/>
            <person name="Ma L."/>
            <person name="Li J."/>
            <person name="Zheng H."/>
            <person name="Wang S."/>
            <person name="Wang C."/>
            <person name="Xun L."/>
            <person name="Zhao G.-P."/>
            <person name="Zhou Z."/>
            <person name="Qu Y."/>
        </authorList>
    </citation>
    <scope>NUCLEOTIDE SEQUENCE [LARGE SCALE GENOMIC DNA]</scope>
    <source>
        <strain evidence="4">114-2 / CGMCC 5302</strain>
    </source>
</reference>
<evidence type="ECO:0000256" key="2">
    <source>
        <dbReference type="SAM" id="Phobius"/>
    </source>
</evidence>
<name>S7ZBV2_PENO1</name>
<feature type="compositionally biased region" description="Basic and acidic residues" evidence="1">
    <location>
        <begin position="17"/>
        <end position="29"/>
    </location>
</feature>
<proteinExistence type="predicted"/>
<feature type="region of interest" description="Disordered" evidence="1">
    <location>
        <begin position="1"/>
        <end position="34"/>
    </location>
</feature>
<keyword evidence="2" id="KW-0472">Membrane</keyword>
<accession>S7ZBV2</accession>
<gene>
    <name evidence="3" type="ORF">PDE_02663</name>
</gene>
<protein>
    <submittedName>
        <fullName evidence="3">Uncharacterized protein</fullName>
    </submittedName>
</protein>
<dbReference type="HOGENOM" id="CLU_2740847_0_0_1"/>
<sequence length="71" mass="8379">MSWQQAEDCCPPLPKSLLREKRTERERKEKTKHKKVPLEDIDLGNIHRGIWCLVFTLCFSGIHVMYLCQHG</sequence>
<keyword evidence="2" id="KW-0812">Transmembrane</keyword>
<keyword evidence="4" id="KW-1185">Reference proteome</keyword>
<keyword evidence="2" id="KW-1133">Transmembrane helix</keyword>
<dbReference type="AlphaFoldDB" id="S7ZBV2"/>
<dbReference type="EMBL" id="KB644410">
    <property type="protein sequence ID" value="EPS27719.1"/>
    <property type="molecule type" value="Genomic_DNA"/>
</dbReference>
<feature type="transmembrane region" description="Helical" evidence="2">
    <location>
        <begin position="48"/>
        <end position="68"/>
    </location>
</feature>
<organism evidence="3 4">
    <name type="scientific">Penicillium oxalicum (strain 114-2 / CGMCC 5302)</name>
    <name type="common">Penicillium decumbens</name>
    <dbReference type="NCBI Taxonomy" id="933388"/>
    <lineage>
        <taxon>Eukaryota</taxon>
        <taxon>Fungi</taxon>
        <taxon>Dikarya</taxon>
        <taxon>Ascomycota</taxon>
        <taxon>Pezizomycotina</taxon>
        <taxon>Eurotiomycetes</taxon>
        <taxon>Eurotiomycetidae</taxon>
        <taxon>Eurotiales</taxon>
        <taxon>Aspergillaceae</taxon>
        <taxon>Penicillium</taxon>
    </lineage>
</organism>